<proteinExistence type="predicted"/>
<name>A0A2T0UTL7_9MICO</name>
<comment type="caution">
    <text evidence="2">The sequence shown here is derived from an EMBL/GenBank/DDBJ whole genome shotgun (WGS) entry which is preliminary data.</text>
</comment>
<feature type="compositionally biased region" description="Low complexity" evidence="1">
    <location>
        <begin position="8"/>
        <end position="21"/>
    </location>
</feature>
<evidence type="ECO:0000313" key="2">
    <source>
        <dbReference type="EMBL" id="PRY61266.1"/>
    </source>
</evidence>
<accession>A0A2T0UTL7</accession>
<reference evidence="2 3" key="1">
    <citation type="submission" date="2018-03" db="EMBL/GenBank/DDBJ databases">
        <title>Genomic Encyclopedia of Archaeal and Bacterial Type Strains, Phase II (KMG-II): from individual species to whole genera.</title>
        <authorList>
            <person name="Goeker M."/>
        </authorList>
    </citation>
    <scope>NUCLEOTIDE SEQUENCE [LARGE SCALE GENOMIC DNA]</scope>
    <source>
        <strain evidence="2 3">ATCC BAA-1496</strain>
    </source>
</reference>
<dbReference type="AlphaFoldDB" id="A0A2T0UTL7"/>
<sequence length="175" mass="18642">MVRRPVPGDSGSLAAAGTSARRAARDLEAARERSGAAYDTLRSEWSTSTSVRVRKEGARALDVLAEGSGHADRVGALLQEHATRLSELQARSRRLLDDVAAAGLEVEDGVVRLPWGVIGEADAAAARGRADDVRAFQGELDAILAQHRRRRDALLEQVAASTAELEGLARALRLS</sequence>
<dbReference type="Proteomes" id="UP000237822">
    <property type="component" value="Unassembled WGS sequence"/>
</dbReference>
<evidence type="ECO:0000256" key="1">
    <source>
        <dbReference type="SAM" id="MobiDB-lite"/>
    </source>
</evidence>
<evidence type="ECO:0000313" key="3">
    <source>
        <dbReference type="Proteomes" id="UP000237822"/>
    </source>
</evidence>
<keyword evidence="3" id="KW-1185">Reference proteome</keyword>
<gene>
    <name evidence="2" type="ORF">BCF74_10614</name>
</gene>
<organism evidence="2 3">
    <name type="scientific">Knoellia remsis</name>
    <dbReference type="NCBI Taxonomy" id="407159"/>
    <lineage>
        <taxon>Bacteria</taxon>
        <taxon>Bacillati</taxon>
        <taxon>Actinomycetota</taxon>
        <taxon>Actinomycetes</taxon>
        <taxon>Micrococcales</taxon>
        <taxon>Intrasporangiaceae</taxon>
        <taxon>Knoellia</taxon>
    </lineage>
</organism>
<dbReference type="EMBL" id="PVTI01000006">
    <property type="protein sequence ID" value="PRY61266.1"/>
    <property type="molecule type" value="Genomic_DNA"/>
</dbReference>
<protein>
    <submittedName>
        <fullName evidence="2">Uncharacterized protein</fullName>
    </submittedName>
</protein>
<feature type="region of interest" description="Disordered" evidence="1">
    <location>
        <begin position="1"/>
        <end position="28"/>
    </location>
</feature>